<evidence type="ECO:0000256" key="8">
    <source>
        <dbReference type="ARBA" id="ARBA00041137"/>
    </source>
</evidence>
<proteinExistence type="inferred from homology"/>
<dbReference type="PANTHER" id="PTHR43104:SF4">
    <property type="entry name" value="L-2-HYDROXYGLUTARATE DEHYDROGENASE, MITOCHONDRIAL"/>
    <property type="match status" value="1"/>
</dbReference>
<dbReference type="InterPro" id="IPR006076">
    <property type="entry name" value="FAD-dep_OxRdtase"/>
</dbReference>
<comment type="similarity">
    <text evidence="6">Belongs to the L2HGDH family.</text>
</comment>
<gene>
    <name evidence="10" type="ORF">COLO4_37568</name>
</gene>
<comment type="caution">
    <text evidence="10">The sequence shown here is derived from an EMBL/GenBank/DDBJ whole genome shotgun (WGS) entry which is preliminary data.</text>
</comment>
<accession>A0A1R3G0U8</accession>
<dbReference type="Proteomes" id="UP000187203">
    <property type="component" value="Unassembled WGS sequence"/>
</dbReference>
<dbReference type="Gene3D" id="3.50.50.60">
    <property type="entry name" value="FAD/NAD(P)-binding domain"/>
    <property type="match status" value="1"/>
</dbReference>
<dbReference type="PANTHER" id="PTHR43104">
    <property type="entry name" value="L-2-HYDROXYGLUTARATE DEHYDROGENASE, MITOCHONDRIAL"/>
    <property type="match status" value="1"/>
</dbReference>
<name>A0A1R3G0U8_9ROSI</name>
<comment type="cofactor">
    <cofactor evidence="1">
        <name>FAD</name>
        <dbReference type="ChEBI" id="CHEBI:57692"/>
    </cofactor>
</comment>
<evidence type="ECO:0000256" key="6">
    <source>
        <dbReference type="ARBA" id="ARBA00037941"/>
    </source>
</evidence>
<dbReference type="GO" id="GO:0047545">
    <property type="term" value="F:(S)-2-hydroxyglutarate dehydrogenase activity"/>
    <property type="evidence" value="ECO:0007669"/>
    <property type="project" value="UniProtKB-EC"/>
</dbReference>
<dbReference type="OrthoDB" id="498204at2759"/>
<evidence type="ECO:0000259" key="9">
    <source>
        <dbReference type="Pfam" id="PF01266"/>
    </source>
</evidence>
<reference evidence="11" key="1">
    <citation type="submission" date="2013-09" db="EMBL/GenBank/DDBJ databases">
        <title>Corchorus olitorius genome sequencing.</title>
        <authorList>
            <person name="Alam M."/>
            <person name="Haque M.S."/>
            <person name="Islam M.S."/>
            <person name="Emdad E.M."/>
            <person name="Islam M.M."/>
            <person name="Ahmed B."/>
            <person name="Halim A."/>
            <person name="Hossen Q.M.M."/>
            <person name="Hossain M.Z."/>
            <person name="Ahmed R."/>
            <person name="Khan M.M."/>
            <person name="Islam R."/>
            <person name="Rashid M.M."/>
            <person name="Khan S.A."/>
            <person name="Rahman M.S."/>
            <person name="Alam M."/>
            <person name="Yahiya A.S."/>
            <person name="Khan M.S."/>
            <person name="Azam M.S."/>
            <person name="Haque T."/>
            <person name="Lashkar M.Z.H."/>
            <person name="Akhand A.I."/>
            <person name="Morshed G."/>
            <person name="Roy S."/>
            <person name="Uddin K.S."/>
            <person name="Rabeya T."/>
            <person name="Hossain A.S."/>
            <person name="Chowdhury A."/>
            <person name="Snigdha A.R."/>
            <person name="Mortoza M.S."/>
            <person name="Matin S.A."/>
            <person name="Hoque S.M.E."/>
            <person name="Islam M.K."/>
            <person name="Roy D.K."/>
            <person name="Haider R."/>
            <person name="Moosa M.M."/>
            <person name="Elias S.M."/>
            <person name="Hasan A.M."/>
            <person name="Jahan S."/>
            <person name="Shafiuddin M."/>
            <person name="Mahmood N."/>
            <person name="Shommy N.S."/>
        </authorList>
    </citation>
    <scope>NUCLEOTIDE SEQUENCE [LARGE SCALE GENOMIC DNA]</scope>
    <source>
        <strain evidence="11">cv. O-4</strain>
    </source>
</reference>
<keyword evidence="11" id="KW-1185">Reference proteome</keyword>
<evidence type="ECO:0000313" key="11">
    <source>
        <dbReference type="Proteomes" id="UP000187203"/>
    </source>
</evidence>
<dbReference type="SUPFAM" id="SSF51905">
    <property type="entry name" value="FAD/NAD(P)-binding domain"/>
    <property type="match status" value="1"/>
</dbReference>
<dbReference type="STRING" id="93759.A0A1R3G0U8"/>
<organism evidence="10 11">
    <name type="scientific">Corchorus olitorius</name>
    <dbReference type="NCBI Taxonomy" id="93759"/>
    <lineage>
        <taxon>Eukaryota</taxon>
        <taxon>Viridiplantae</taxon>
        <taxon>Streptophyta</taxon>
        <taxon>Embryophyta</taxon>
        <taxon>Tracheophyta</taxon>
        <taxon>Spermatophyta</taxon>
        <taxon>Magnoliopsida</taxon>
        <taxon>eudicotyledons</taxon>
        <taxon>Gunneridae</taxon>
        <taxon>Pentapetalae</taxon>
        <taxon>rosids</taxon>
        <taxon>malvids</taxon>
        <taxon>Malvales</taxon>
        <taxon>Malvaceae</taxon>
        <taxon>Grewioideae</taxon>
        <taxon>Apeibeae</taxon>
        <taxon>Corchorus</taxon>
    </lineage>
</organism>
<sequence length="443" mass="48573">MLRQGVIKRMISKSKRSLTSLVSDSNSKPRNENLPKEKVECVVIGAGIVGVAVARELSQKGKEVLLLDSAATFGTVTTSRNSEVIHAGIYYPPSSLKARFCVRGRHLLYQYSSRNGIPHERIGKLIVATEASQIPKLNQLLDRGIRNGVEDLRLLDASEAIRMEPELYCVKALLSPSSGILDTHSLMLSLVPRLQGEAEAKGTTFSYNTTVIGGHLDGDQMALHVCETKRLEDWDGSTLLQPDLILLPKFVVNSSGLSAPVLARRFQGLNTASIPPAYYARGSYFSLSNSSNVRVPPFKHLIYPIPEEGGLGVHVTLDLDGQLKFGPDVEWIQPLHDTSNFLNRFNYSVSADRAEKFYPEIRKYYPNLKDGSLLPGYAGIRPKLSGPGQPACDFVIQGEDIHGVTGLVNLFGIESPGLTSSMAIAEYVVARLSVSGQYWRFTS</sequence>
<dbReference type="InterPro" id="IPR036188">
    <property type="entry name" value="FAD/NAD-bd_sf"/>
</dbReference>
<keyword evidence="4" id="KW-0560">Oxidoreductase</keyword>
<evidence type="ECO:0000313" key="10">
    <source>
        <dbReference type="EMBL" id="OMO51679.1"/>
    </source>
</evidence>
<dbReference type="AlphaFoldDB" id="A0A1R3G0U8"/>
<evidence type="ECO:0000256" key="5">
    <source>
        <dbReference type="ARBA" id="ARBA00036066"/>
    </source>
</evidence>
<evidence type="ECO:0000256" key="1">
    <source>
        <dbReference type="ARBA" id="ARBA00001974"/>
    </source>
</evidence>
<dbReference type="Gene3D" id="3.30.9.10">
    <property type="entry name" value="D-Amino Acid Oxidase, subunit A, domain 2"/>
    <property type="match status" value="1"/>
</dbReference>
<feature type="domain" description="FAD dependent oxidoreductase" evidence="9">
    <location>
        <begin position="41"/>
        <end position="430"/>
    </location>
</feature>
<dbReference type="EC" id="1.1.99.2" evidence="7"/>
<dbReference type="Pfam" id="PF01266">
    <property type="entry name" value="DAO"/>
    <property type="match status" value="1"/>
</dbReference>
<keyword evidence="3" id="KW-0274">FAD</keyword>
<evidence type="ECO:0000256" key="2">
    <source>
        <dbReference type="ARBA" id="ARBA00022630"/>
    </source>
</evidence>
<comment type="catalytic activity">
    <reaction evidence="5">
        <text>(S)-2-hydroxyglutarate + A = 2-oxoglutarate + AH2</text>
        <dbReference type="Rhea" id="RHEA:21252"/>
        <dbReference type="ChEBI" id="CHEBI:13193"/>
        <dbReference type="ChEBI" id="CHEBI:16782"/>
        <dbReference type="ChEBI" id="CHEBI:16810"/>
        <dbReference type="ChEBI" id="CHEBI:17499"/>
        <dbReference type="EC" id="1.1.99.2"/>
    </reaction>
</comment>
<protein>
    <recommendedName>
        <fullName evidence="8">L-2-hydroxyglutarate dehydrogenase, mitochondrial</fullName>
        <ecNumber evidence="7">1.1.99.2</ecNumber>
    </recommendedName>
</protein>
<dbReference type="EMBL" id="AWUE01024081">
    <property type="protein sequence ID" value="OMO51679.1"/>
    <property type="molecule type" value="Genomic_DNA"/>
</dbReference>
<evidence type="ECO:0000256" key="4">
    <source>
        <dbReference type="ARBA" id="ARBA00023002"/>
    </source>
</evidence>
<keyword evidence="2" id="KW-0285">Flavoprotein</keyword>
<evidence type="ECO:0000256" key="3">
    <source>
        <dbReference type="ARBA" id="ARBA00022827"/>
    </source>
</evidence>
<evidence type="ECO:0000256" key="7">
    <source>
        <dbReference type="ARBA" id="ARBA00038878"/>
    </source>
</evidence>